<proteinExistence type="predicted"/>
<evidence type="ECO:0000256" key="2">
    <source>
        <dbReference type="SAM" id="Phobius"/>
    </source>
</evidence>
<accession>A0ABQ5IDV6</accession>
<keyword evidence="4" id="KW-1185">Reference proteome</keyword>
<dbReference type="EMBL" id="BQNB010020591">
    <property type="protein sequence ID" value="GJT97568.1"/>
    <property type="molecule type" value="Genomic_DNA"/>
</dbReference>
<keyword evidence="2" id="KW-1133">Transmembrane helix</keyword>
<protein>
    <submittedName>
        <fullName evidence="3">Uncharacterized protein</fullName>
    </submittedName>
</protein>
<feature type="region of interest" description="Disordered" evidence="1">
    <location>
        <begin position="89"/>
        <end position="127"/>
    </location>
</feature>
<name>A0ABQ5IDV6_9ASTR</name>
<evidence type="ECO:0000256" key="1">
    <source>
        <dbReference type="SAM" id="MobiDB-lite"/>
    </source>
</evidence>
<evidence type="ECO:0000313" key="4">
    <source>
        <dbReference type="Proteomes" id="UP001151760"/>
    </source>
</evidence>
<evidence type="ECO:0000313" key="3">
    <source>
        <dbReference type="EMBL" id="GJT97568.1"/>
    </source>
</evidence>
<reference evidence="3" key="2">
    <citation type="submission" date="2022-01" db="EMBL/GenBank/DDBJ databases">
        <authorList>
            <person name="Yamashiro T."/>
            <person name="Shiraishi A."/>
            <person name="Satake H."/>
            <person name="Nakayama K."/>
        </authorList>
    </citation>
    <scope>NUCLEOTIDE SEQUENCE</scope>
</reference>
<gene>
    <name evidence="3" type="ORF">Tco_1093086</name>
</gene>
<feature type="transmembrane region" description="Helical" evidence="2">
    <location>
        <begin position="21"/>
        <end position="40"/>
    </location>
</feature>
<dbReference type="Proteomes" id="UP001151760">
    <property type="component" value="Unassembled WGS sequence"/>
</dbReference>
<comment type="caution">
    <text evidence="3">The sequence shown here is derived from an EMBL/GenBank/DDBJ whole genome shotgun (WGS) entry which is preliminary data.</text>
</comment>
<keyword evidence="2" id="KW-0812">Transmembrane</keyword>
<feature type="non-terminal residue" evidence="3">
    <location>
        <position position="468"/>
    </location>
</feature>
<sequence length="468" mass="51522">MIRRRASFCELIPLRSRNLQNLSYVGLVLAVTIRWMRILIQHSRMVIRVEMDLFAFIRHFDPTKVRVGENNLADRELKLLKMTEGRTVALDPPSTAASGGSSDNIDRLFDEGDNAGQEHSAKKDDDVQEEVIAKDFSEVVAEKPQTKEKEGPVIPSDAMRPVVTAFVTPIPDVEPVDSVSGLNLRTHHPHIRYVVSSDSSHHSGSYYEAASLIRSVADAPVVTVAVTTTANANIATDSKVKDTLKDFEHTGDSASTGGVDADAGSISKVKNPSILFDSFYASQSLDTESMRHVYIPRWKVTNNYVLDDPYVCHDMRDRLAPPALFTQLRAEVRMRAEHTLEKKGELEDRCAEQNVLLSDKDAEIAHLKSLLYLKEAEAAEAISLCSQLSVVEAVDAAKGTELKDLKEKNFSLEGEKNSLSDRVEALESATASKEVELASLSSQVSNLSAKLNSKVASLESERDCLAAQ</sequence>
<organism evidence="3 4">
    <name type="scientific">Tanacetum coccineum</name>
    <dbReference type="NCBI Taxonomy" id="301880"/>
    <lineage>
        <taxon>Eukaryota</taxon>
        <taxon>Viridiplantae</taxon>
        <taxon>Streptophyta</taxon>
        <taxon>Embryophyta</taxon>
        <taxon>Tracheophyta</taxon>
        <taxon>Spermatophyta</taxon>
        <taxon>Magnoliopsida</taxon>
        <taxon>eudicotyledons</taxon>
        <taxon>Gunneridae</taxon>
        <taxon>Pentapetalae</taxon>
        <taxon>asterids</taxon>
        <taxon>campanulids</taxon>
        <taxon>Asterales</taxon>
        <taxon>Asteraceae</taxon>
        <taxon>Asteroideae</taxon>
        <taxon>Anthemideae</taxon>
        <taxon>Anthemidinae</taxon>
        <taxon>Tanacetum</taxon>
    </lineage>
</organism>
<reference evidence="3" key="1">
    <citation type="journal article" date="2022" name="Int. J. Mol. Sci.">
        <title>Draft Genome of Tanacetum Coccineum: Genomic Comparison of Closely Related Tanacetum-Family Plants.</title>
        <authorList>
            <person name="Yamashiro T."/>
            <person name="Shiraishi A."/>
            <person name="Nakayama K."/>
            <person name="Satake H."/>
        </authorList>
    </citation>
    <scope>NUCLEOTIDE SEQUENCE</scope>
</reference>
<keyword evidence="2" id="KW-0472">Membrane</keyword>